<name>A0A345UJ60_9BACT</name>
<evidence type="ECO:0000256" key="5">
    <source>
        <dbReference type="ARBA" id="ARBA00022985"/>
    </source>
</evidence>
<sequence>METVSVVIPLLDEQDSLPELYEKLCEALRDTYAPEFIFVDDGSTDHSWQVIEQLCADDQRVKGIRFKRNYGKSTALHYGFQQASGQYVATIDADLQDDPAEIPLLIEQMKAQNLDLVSGWKRNRQDPFTKTLPSRLFNFVTRKVTGIPLHDFNCGLKVYRQEVVGRLELYGERHRYIPLLAWSDGYRGIGEKKVVHHPRKHGVSKFGVSRFIYGFLDLVTLIFINFYMQRPMHFFGTAGVLSVAAGSLITTYLVIMRLFYGEFLARRPLLLFGILLILLGFQFFSVGLFGEMMVRQKRDTRMVNVAETRNAESKDQVV</sequence>
<dbReference type="AlphaFoldDB" id="A0A345UJ60"/>
<dbReference type="RefSeq" id="WP_114983786.1">
    <property type="nucleotide sequence ID" value="NZ_CP027806.1"/>
</dbReference>
<evidence type="ECO:0000313" key="10">
    <source>
        <dbReference type="EMBL" id="AXJ00512.1"/>
    </source>
</evidence>
<feature type="transmembrane region" description="Helical" evidence="8">
    <location>
        <begin position="211"/>
        <end position="228"/>
    </location>
</feature>
<reference evidence="10 11" key="1">
    <citation type="submission" date="2018-03" db="EMBL/GenBank/DDBJ databases">
        <title>Phenotypic and genomic properties of Cyclonatronum proteinivorum gen. nov., sp. nov., a haloalkaliphilic bacteroidete from soda lakes possessing Na+-translocating rhodopsin.</title>
        <authorList>
            <person name="Toshchakov S.V."/>
            <person name="Korzhenkov A."/>
            <person name="Samarov N.I."/>
            <person name="Kublanov I.V."/>
            <person name="Muntyan M.S."/>
            <person name="Sorokin D.Y."/>
        </authorList>
    </citation>
    <scope>NUCLEOTIDE SEQUENCE [LARGE SCALE GENOMIC DNA]</scope>
    <source>
        <strain evidence="10 11">Omega</strain>
    </source>
</reference>
<protein>
    <submittedName>
        <fullName evidence="10">Glycosyltransferase involved in cell wall bisynthesis</fullName>
    </submittedName>
</protein>
<keyword evidence="4 8" id="KW-0812">Transmembrane</keyword>
<evidence type="ECO:0000313" key="11">
    <source>
        <dbReference type="Proteomes" id="UP000254808"/>
    </source>
</evidence>
<dbReference type="Pfam" id="PF00535">
    <property type="entry name" value="Glycos_transf_2"/>
    <property type="match status" value="1"/>
</dbReference>
<keyword evidence="11" id="KW-1185">Reference proteome</keyword>
<evidence type="ECO:0000256" key="7">
    <source>
        <dbReference type="ARBA" id="ARBA00023136"/>
    </source>
</evidence>
<keyword evidence="3 10" id="KW-0808">Transferase</keyword>
<evidence type="ECO:0000259" key="9">
    <source>
        <dbReference type="Pfam" id="PF00535"/>
    </source>
</evidence>
<dbReference type="Proteomes" id="UP000254808">
    <property type="component" value="Chromosome"/>
</dbReference>
<evidence type="ECO:0000256" key="8">
    <source>
        <dbReference type="SAM" id="Phobius"/>
    </source>
</evidence>
<dbReference type="PANTHER" id="PTHR48090">
    <property type="entry name" value="UNDECAPRENYL-PHOSPHATE 4-DEOXY-4-FORMAMIDO-L-ARABINOSE TRANSFERASE-RELATED"/>
    <property type="match status" value="1"/>
</dbReference>
<dbReference type="KEGG" id="cprv:CYPRO_1255"/>
<feature type="domain" description="Glycosyltransferase 2-like" evidence="9">
    <location>
        <begin position="5"/>
        <end position="164"/>
    </location>
</feature>
<evidence type="ECO:0000256" key="1">
    <source>
        <dbReference type="ARBA" id="ARBA00022475"/>
    </source>
</evidence>
<dbReference type="CDD" id="cd04187">
    <property type="entry name" value="DPM1_like_bac"/>
    <property type="match status" value="1"/>
</dbReference>
<feature type="transmembrane region" description="Helical" evidence="8">
    <location>
        <begin position="240"/>
        <end position="260"/>
    </location>
</feature>
<evidence type="ECO:0000256" key="4">
    <source>
        <dbReference type="ARBA" id="ARBA00022692"/>
    </source>
</evidence>
<dbReference type="GO" id="GO:0009103">
    <property type="term" value="P:lipopolysaccharide biosynthetic process"/>
    <property type="evidence" value="ECO:0007669"/>
    <property type="project" value="UniProtKB-KW"/>
</dbReference>
<dbReference type="PANTHER" id="PTHR48090:SF3">
    <property type="entry name" value="UNDECAPRENYL-PHOSPHATE 4-DEOXY-4-FORMAMIDO-L-ARABINOSE TRANSFERASE"/>
    <property type="match status" value="1"/>
</dbReference>
<dbReference type="GO" id="GO:0099621">
    <property type="term" value="F:undecaprenyl-phosphate 4-deoxy-4-formamido-L-arabinose transferase activity"/>
    <property type="evidence" value="ECO:0007669"/>
    <property type="project" value="TreeGrafter"/>
</dbReference>
<gene>
    <name evidence="10" type="ORF">CYPRO_1255</name>
</gene>
<keyword evidence="2" id="KW-0328">Glycosyltransferase</keyword>
<proteinExistence type="predicted"/>
<dbReference type="InterPro" id="IPR050256">
    <property type="entry name" value="Glycosyltransferase_2"/>
</dbReference>
<dbReference type="EMBL" id="CP027806">
    <property type="protein sequence ID" value="AXJ00512.1"/>
    <property type="molecule type" value="Genomic_DNA"/>
</dbReference>
<keyword evidence="6 8" id="KW-1133">Transmembrane helix</keyword>
<dbReference type="InterPro" id="IPR001173">
    <property type="entry name" value="Glyco_trans_2-like"/>
</dbReference>
<accession>A0A345UJ60</accession>
<feature type="transmembrane region" description="Helical" evidence="8">
    <location>
        <begin position="272"/>
        <end position="294"/>
    </location>
</feature>
<evidence type="ECO:0000256" key="2">
    <source>
        <dbReference type="ARBA" id="ARBA00022676"/>
    </source>
</evidence>
<dbReference type="SUPFAM" id="SSF53448">
    <property type="entry name" value="Nucleotide-diphospho-sugar transferases"/>
    <property type="match status" value="1"/>
</dbReference>
<dbReference type="InterPro" id="IPR029044">
    <property type="entry name" value="Nucleotide-diphossugar_trans"/>
</dbReference>
<keyword evidence="1" id="KW-1003">Cell membrane</keyword>
<keyword evidence="5" id="KW-0448">Lipopolysaccharide biosynthesis</keyword>
<dbReference type="Gene3D" id="3.90.550.10">
    <property type="entry name" value="Spore Coat Polysaccharide Biosynthesis Protein SpsA, Chain A"/>
    <property type="match status" value="1"/>
</dbReference>
<dbReference type="GO" id="GO:0005886">
    <property type="term" value="C:plasma membrane"/>
    <property type="evidence" value="ECO:0007669"/>
    <property type="project" value="TreeGrafter"/>
</dbReference>
<organism evidence="10 11">
    <name type="scientific">Cyclonatronum proteinivorum</name>
    <dbReference type="NCBI Taxonomy" id="1457365"/>
    <lineage>
        <taxon>Bacteria</taxon>
        <taxon>Pseudomonadati</taxon>
        <taxon>Balneolota</taxon>
        <taxon>Balneolia</taxon>
        <taxon>Balneolales</taxon>
        <taxon>Cyclonatronaceae</taxon>
        <taxon>Cyclonatronum</taxon>
    </lineage>
</organism>
<evidence type="ECO:0000256" key="3">
    <source>
        <dbReference type="ARBA" id="ARBA00022679"/>
    </source>
</evidence>
<keyword evidence="7 8" id="KW-0472">Membrane</keyword>
<dbReference type="OrthoDB" id="9807778at2"/>
<evidence type="ECO:0000256" key="6">
    <source>
        <dbReference type="ARBA" id="ARBA00022989"/>
    </source>
</evidence>